<evidence type="ECO:0000256" key="2">
    <source>
        <dbReference type="ARBA" id="ARBA00022630"/>
    </source>
</evidence>
<reference evidence="10" key="1">
    <citation type="journal article" date="2023" name="Genome Biol. Evol.">
        <title>Long-read-based Genome Assembly of Drosophila gunungcola Reveals Fewer Chemosensory Genes in Flower-breeding Species.</title>
        <authorList>
            <person name="Negi A."/>
            <person name="Liao B.Y."/>
            <person name="Yeh S.D."/>
        </authorList>
    </citation>
    <scope>NUCLEOTIDE SEQUENCE</scope>
    <source>
        <strain evidence="10">Sukarami</strain>
    </source>
</reference>
<dbReference type="SUPFAM" id="SSF69000">
    <property type="entry name" value="FAD-dependent thiol oxidase"/>
    <property type="match status" value="1"/>
</dbReference>
<comment type="caution">
    <text evidence="10">The sequence shown here is derived from an EMBL/GenBank/DDBJ whole genome shotgun (WGS) entry which is preliminary data.</text>
</comment>
<dbReference type="Gene3D" id="1.20.120.1960">
    <property type="entry name" value="QSOX sulfhydryl oxidase domain"/>
    <property type="match status" value="1"/>
</dbReference>
<evidence type="ECO:0000259" key="9">
    <source>
        <dbReference type="PROSITE" id="PS51324"/>
    </source>
</evidence>
<dbReference type="EMBL" id="JAMKOV010000001">
    <property type="protein sequence ID" value="KAI8046699.1"/>
    <property type="molecule type" value="Genomic_DNA"/>
</dbReference>
<feature type="signal peptide" evidence="8">
    <location>
        <begin position="1"/>
        <end position="33"/>
    </location>
</feature>
<evidence type="ECO:0000256" key="4">
    <source>
        <dbReference type="ARBA" id="ARBA00022827"/>
    </source>
</evidence>
<feature type="chain" id="PRO_5040300629" description="Sulfhydryl oxidase" evidence="8">
    <location>
        <begin position="34"/>
        <end position="277"/>
    </location>
</feature>
<dbReference type="GO" id="GO:0006457">
    <property type="term" value="P:protein folding"/>
    <property type="evidence" value="ECO:0007669"/>
    <property type="project" value="TreeGrafter"/>
</dbReference>
<evidence type="ECO:0000256" key="3">
    <source>
        <dbReference type="ARBA" id="ARBA00022729"/>
    </source>
</evidence>
<dbReference type="InterPro" id="IPR042568">
    <property type="entry name" value="QSOX_FAD-bd_sf"/>
</dbReference>
<dbReference type="EC" id="1.8.3.2" evidence="7"/>
<dbReference type="PROSITE" id="PS51324">
    <property type="entry name" value="ERV_ALR"/>
    <property type="match status" value="1"/>
</dbReference>
<dbReference type="Proteomes" id="UP001059596">
    <property type="component" value="Chromosome 3R"/>
</dbReference>
<keyword evidence="11" id="KW-1185">Reference proteome</keyword>
<protein>
    <recommendedName>
        <fullName evidence="7">Sulfhydryl oxidase</fullName>
        <ecNumber evidence="7">1.8.3.2</ecNumber>
    </recommendedName>
</protein>
<dbReference type="PANTHER" id="PTHR22897:SF8">
    <property type="entry name" value="SULFHYDRYL OXIDASE"/>
    <property type="match status" value="1"/>
</dbReference>
<keyword evidence="6" id="KW-1015">Disulfide bond</keyword>
<evidence type="ECO:0000256" key="5">
    <source>
        <dbReference type="ARBA" id="ARBA00023002"/>
    </source>
</evidence>
<dbReference type="OrthoDB" id="59470at2759"/>
<dbReference type="GO" id="GO:0005615">
    <property type="term" value="C:extracellular space"/>
    <property type="evidence" value="ECO:0007669"/>
    <property type="project" value="TreeGrafter"/>
</dbReference>
<dbReference type="GO" id="GO:0016971">
    <property type="term" value="F:flavin-dependent sulfhydryl oxidase activity"/>
    <property type="evidence" value="ECO:0007669"/>
    <property type="project" value="InterPro"/>
</dbReference>
<dbReference type="InterPro" id="IPR036774">
    <property type="entry name" value="ERV/ALR_sulphydryl_oxid_sf"/>
</dbReference>
<dbReference type="Pfam" id="PF04777">
    <property type="entry name" value="Evr1_Alr"/>
    <property type="match status" value="1"/>
</dbReference>
<dbReference type="PANTHER" id="PTHR22897">
    <property type="entry name" value="QUIESCIN Q6-RELATED SULFHYDRYL OXIDASE"/>
    <property type="match status" value="1"/>
</dbReference>
<feature type="domain" description="ERV/ALR sulfhydryl oxidase" evidence="9">
    <location>
        <begin position="135"/>
        <end position="243"/>
    </location>
</feature>
<keyword evidence="4 7" id="KW-0274">FAD</keyword>
<comment type="cofactor">
    <cofactor evidence="1 7">
        <name>FAD</name>
        <dbReference type="ChEBI" id="CHEBI:57692"/>
    </cofactor>
</comment>
<evidence type="ECO:0000256" key="7">
    <source>
        <dbReference type="RuleBase" id="RU371123"/>
    </source>
</evidence>
<accession>A0A9Q0BWX6</accession>
<keyword evidence="5 7" id="KW-0560">Oxidoreductase</keyword>
<dbReference type="InterPro" id="IPR039798">
    <property type="entry name" value="Sulfhydryl_oxidase"/>
</dbReference>
<evidence type="ECO:0000313" key="11">
    <source>
        <dbReference type="Proteomes" id="UP001059596"/>
    </source>
</evidence>
<dbReference type="GO" id="GO:0000139">
    <property type="term" value="C:Golgi membrane"/>
    <property type="evidence" value="ECO:0007669"/>
    <property type="project" value="TreeGrafter"/>
</dbReference>
<evidence type="ECO:0000256" key="8">
    <source>
        <dbReference type="SAM" id="SignalP"/>
    </source>
</evidence>
<dbReference type="GO" id="GO:0003756">
    <property type="term" value="F:protein disulfide isomerase activity"/>
    <property type="evidence" value="ECO:0007669"/>
    <property type="project" value="TreeGrafter"/>
</dbReference>
<keyword evidence="3 8" id="KW-0732">Signal</keyword>
<keyword evidence="2 7" id="KW-0285">Flavoprotein</keyword>
<comment type="catalytic activity">
    <reaction evidence="7">
        <text>2 R'C(R)SH + O2 = R'C(R)S-S(R)CR' + H2O2</text>
        <dbReference type="Rhea" id="RHEA:17357"/>
        <dbReference type="ChEBI" id="CHEBI:15379"/>
        <dbReference type="ChEBI" id="CHEBI:16240"/>
        <dbReference type="ChEBI" id="CHEBI:16520"/>
        <dbReference type="ChEBI" id="CHEBI:17412"/>
        <dbReference type="EC" id="1.8.3.2"/>
    </reaction>
</comment>
<evidence type="ECO:0000313" key="10">
    <source>
        <dbReference type="EMBL" id="KAI8046699.1"/>
    </source>
</evidence>
<name>A0A9Q0BWX6_9MUSC</name>
<dbReference type="Gene3D" id="1.20.120.310">
    <property type="entry name" value="ERV/ALR sulfhydryl oxidase domain"/>
    <property type="match status" value="1"/>
</dbReference>
<dbReference type="AlphaFoldDB" id="A0A9Q0BWX6"/>
<evidence type="ECO:0000256" key="6">
    <source>
        <dbReference type="ARBA" id="ARBA00023157"/>
    </source>
</evidence>
<evidence type="ECO:0000256" key="1">
    <source>
        <dbReference type="ARBA" id="ARBA00001974"/>
    </source>
</evidence>
<sequence length="277" mass="31854">MKPLLKSPTKATSLGLWMLLFCAQLLFCNVALGQVKKQVFRADLIKGLDTFMHTVIPNATLMEGDKLMALDEFFRALKKLNPLNNNGDLLVRYAWPPVLPPKPLTGKQFSEKLKSLELKYQEVFTAKDYVGCASNSSSSRGYPCALWTLFHYWTVQNGLPSYPLFPGNVLRTIWNFVKYFYDCPDCVSNFEKMVKRRPIELVKTHDAEILWLWETHNEFNKLTATQFPSANMCPTCRNKDQSWRNDEVLKYLKSLYAEANFSFDGLSTSKGYKIKSL</sequence>
<proteinExistence type="predicted"/>
<dbReference type="InterPro" id="IPR017905">
    <property type="entry name" value="ERV/ALR_sulphydryl_oxidase"/>
</dbReference>
<organism evidence="10 11">
    <name type="scientific">Drosophila gunungcola</name>
    <name type="common">fruit fly</name>
    <dbReference type="NCBI Taxonomy" id="103775"/>
    <lineage>
        <taxon>Eukaryota</taxon>
        <taxon>Metazoa</taxon>
        <taxon>Ecdysozoa</taxon>
        <taxon>Arthropoda</taxon>
        <taxon>Hexapoda</taxon>
        <taxon>Insecta</taxon>
        <taxon>Pterygota</taxon>
        <taxon>Neoptera</taxon>
        <taxon>Endopterygota</taxon>
        <taxon>Diptera</taxon>
        <taxon>Brachycera</taxon>
        <taxon>Muscomorpha</taxon>
        <taxon>Ephydroidea</taxon>
        <taxon>Drosophilidae</taxon>
        <taxon>Drosophila</taxon>
        <taxon>Sophophora</taxon>
    </lineage>
</organism>
<gene>
    <name evidence="10" type="ORF">M5D96_002912</name>
</gene>